<dbReference type="Pfam" id="PF01145">
    <property type="entry name" value="Band_7"/>
    <property type="match status" value="1"/>
</dbReference>
<organism evidence="2">
    <name type="scientific">freshwater metagenome</name>
    <dbReference type="NCBI Taxonomy" id="449393"/>
    <lineage>
        <taxon>unclassified sequences</taxon>
        <taxon>metagenomes</taxon>
        <taxon>ecological metagenomes</taxon>
    </lineage>
</organism>
<proteinExistence type="predicted"/>
<protein>
    <submittedName>
        <fullName evidence="2">Unannotated protein</fullName>
    </submittedName>
</protein>
<evidence type="ECO:0000259" key="1">
    <source>
        <dbReference type="SMART" id="SM00244"/>
    </source>
</evidence>
<name>A0A6J6BTM4_9ZZZZ</name>
<sequence length="324" mass="35517">MGPVEIAAIVGVVLLVILVLSSVKTVAQGTVAVTTIFGKYRSIRRPGLNFLIPFVEKIFRRISTQNRAVELQFQAITQDQANVYFTAMLVYSTLDEAETTIKNVAFKFVSEKDFLTAMVRSVEGSTRGFVATMRQAEILGLRGEIVQEVKENLDATVETWGYHIIDLQLNDITFDQAITTSMAQVVASNNLKAAATNEGDALLIRRTKEAEAEGTAIRIAAEAERTAAQLRGQGVALFREEVGRGLTQAAREMEAANVDSSLILFSIWTESIRNMAENGKGNVLFLDGSPEGMERTMRNLMAMSQLDVARDQGWGAPKPPNAPR</sequence>
<dbReference type="SUPFAM" id="SSF117892">
    <property type="entry name" value="Band 7/SPFH domain"/>
    <property type="match status" value="1"/>
</dbReference>
<dbReference type="InterPro" id="IPR036013">
    <property type="entry name" value="Band_7/SPFH_dom_sf"/>
</dbReference>
<evidence type="ECO:0000313" key="2">
    <source>
        <dbReference type="EMBL" id="CAB4542027.1"/>
    </source>
</evidence>
<reference evidence="2" key="1">
    <citation type="submission" date="2020-05" db="EMBL/GenBank/DDBJ databases">
        <authorList>
            <person name="Chiriac C."/>
            <person name="Salcher M."/>
            <person name="Ghai R."/>
            <person name="Kavagutti S V."/>
        </authorList>
    </citation>
    <scope>NUCLEOTIDE SEQUENCE</scope>
</reference>
<feature type="domain" description="Band 7" evidence="1">
    <location>
        <begin position="21"/>
        <end position="186"/>
    </location>
</feature>
<gene>
    <name evidence="2" type="ORF">UFOPK1493_00375</name>
</gene>
<dbReference type="SMART" id="SM00244">
    <property type="entry name" value="PHB"/>
    <property type="match status" value="1"/>
</dbReference>
<accession>A0A6J6BTM4</accession>
<dbReference type="InterPro" id="IPR001107">
    <property type="entry name" value="Band_7"/>
</dbReference>
<dbReference type="InterPro" id="IPR050710">
    <property type="entry name" value="Band7/mec-2_domain"/>
</dbReference>
<dbReference type="AlphaFoldDB" id="A0A6J6BTM4"/>
<dbReference type="Gene3D" id="3.30.479.30">
    <property type="entry name" value="Band 7 domain"/>
    <property type="match status" value="1"/>
</dbReference>
<dbReference type="PANTHER" id="PTHR43327:SF10">
    <property type="entry name" value="STOMATIN-LIKE PROTEIN 2, MITOCHONDRIAL"/>
    <property type="match status" value="1"/>
</dbReference>
<dbReference type="PANTHER" id="PTHR43327">
    <property type="entry name" value="STOMATIN-LIKE PROTEIN 2, MITOCHONDRIAL"/>
    <property type="match status" value="1"/>
</dbReference>
<dbReference type="EMBL" id="CAEZSR010000007">
    <property type="protein sequence ID" value="CAB4542027.1"/>
    <property type="molecule type" value="Genomic_DNA"/>
</dbReference>